<organism evidence="1 2">
    <name type="scientific">Marvinbryantia formatexigens DSM 14469</name>
    <dbReference type="NCBI Taxonomy" id="478749"/>
    <lineage>
        <taxon>Bacteria</taxon>
        <taxon>Bacillati</taxon>
        <taxon>Bacillota</taxon>
        <taxon>Clostridia</taxon>
        <taxon>Lachnospirales</taxon>
        <taxon>Lachnospiraceae</taxon>
        <taxon>Marvinbryantia</taxon>
    </lineage>
</organism>
<sequence length="50" mass="5593">MRLSKQSVNKNPANLKCEFRFAGFMPVARISSITTGGNFLQKMLDCKPCL</sequence>
<evidence type="ECO:0000313" key="2">
    <source>
        <dbReference type="Proteomes" id="UP000005561"/>
    </source>
</evidence>
<accession>C6LH39</accession>
<dbReference type="AlphaFoldDB" id="C6LH39"/>
<reference evidence="1" key="1">
    <citation type="submission" date="2009-07" db="EMBL/GenBank/DDBJ databases">
        <authorList>
            <person name="Weinstock G."/>
            <person name="Sodergren E."/>
            <person name="Clifton S."/>
            <person name="Fulton L."/>
            <person name="Fulton B."/>
            <person name="Courtney L."/>
            <person name="Fronick C."/>
            <person name="Harrison M."/>
            <person name="Strong C."/>
            <person name="Farmer C."/>
            <person name="Delahaunty K."/>
            <person name="Markovic C."/>
            <person name="Hall O."/>
            <person name="Minx P."/>
            <person name="Tomlinson C."/>
            <person name="Mitreva M."/>
            <person name="Nelson J."/>
            <person name="Hou S."/>
            <person name="Wollam A."/>
            <person name="Pepin K.H."/>
            <person name="Johnson M."/>
            <person name="Bhonagiri V."/>
            <person name="Nash W.E."/>
            <person name="Warren W."/>
            <person name="Chinwalla A."/>
            <person name="Mardis E.R."/>
            <person name="Wilson R.K."/>
        </authorList>
    </citation>
    <scope>NUCLEOTIDE SEQUENCE [LARGE SCALE GENOMIC DNA]</scope>
    <source>
        <strain evidence="1">DSM 14469</strain>
    </source>
</reference>
<comment type="caution">
    <text evidence="1">The sequence shown here is derived from an EMBL/GenBank/DDBJ whole genome shotgun (WGS) entry which is preliminary data.</text>
</comment>
<evidence type="ECO:0000313" key="1">
    <source>
        <dbReference type="EMBL" id="EET60098.1"/>
    </source>
</evidence>
<dbReference type="Proteomes" id="UP000005561">
    <property type="component" value="Unassembled WGS sequence"/>
</dbReference>
<name>C6LH39_9FIRM</name>
<keyword evidence="2" id="KW-1185">Reference proteome</keyword>
<proteinExistence type="predicted"/>
<gene>
    <name evidence="1" type="ORF">BRYFOR_07949</name>
</gene>
<protein>
    <submittedName>
        <fullName evidence="1">Uncharacterized protein</fullName>
    </submittedName>
</protein>
<dbReference type="EMBL" id="ACCL02000013">
    <property type="protein sequence ID" value="EET60098.1"/>
    <property type="molecule type" value="Genomic_DNA"/>
</dbReference>